<reference evidence="2" key="1">
    <citation type="thesis" date="2020" institute="ProQuest LLC" country="789 East Eisenhower Parkway, Ann Arbor, MI, USA">
        <title>Comparative Genomics and Chromosome Evolution.</title>
        <authorList>
            <person name="Mudd A.B."/>
        </authorList>
    </citation>
    <scope>NUCLEOTIDE SEQUENCE</scope>
    <source>
        <strain evidence="2">1538</strain>
        <tissue evidence="2">Blood</tissue>
    </source>
</reference>
<protein>
    <recommendedName>
        <fullName evidence="4">Secreted protein</fullName>
    </recommendedName>
</protein>
<dbReference type="EMBL" id="DYDO01000004">
    <property type="protein sequence ID" value="DBA27203.1"/>
    <property type="molecule type" value="Genomic_DNA"/>
</dbReference>
<sequence length="99" mass="11555">MRLLGLLFVPFVAQMKSDKICSNSQKSYRSLYCIMVRRPLWYFFGWNLEISGGRNRTSPASCNRNCSKGTRTIFAFNGNPFANKLYCYSKFVLFLKREV</sequence>
<keyword evidence="3" id="KW-1185">Reference proteome</keyword>
<evidence type="ECO:0000313" key="3">
    <source>
        <dbReference type="Proteomes" id="UP001181693"/>
    </source>
</evidence>
<organism evidence="2 3">
    <name type="scientific">Pyxicephalus adspersus</name>
    <name type="common">African bullfrog</name>
    <dbReference type="NCBI Taxonomy" id="30357"/>
    <lineage>
        <taxon>Eukaryota</taxon>
        <taxon>Metazoa</taxon>
        <taxon>Chordata</taxon>
        <taxon>Craniata</taxon>
        <taxon>Vertebrata</taxon>
        <taxon>Euteleostomi</taxon>
        <taxon>Amphibia</taxon>
        <taxon>Batrachia</taxon>
        <taxon>Anura</taxon>
        <taxon>Neobatrachia</taxon>
        <taxon>Ranoidea</taxon>
        <taxon>Pyxicephalidae</taxon>
        <taxon>Pyxicephalinae</taxon>
        <taxon>Pyxicephalus</taxon>
    </lineage>
</organism>
<evidence type="ECO:0000313" key="2">
    <source>
        <dbReference type="EMBL" id="DBA27203.1"/>
    </source>
</evidence>
<keyword evidence="1" id="KW-0732">Signal</keyword>
<comment type="caution">
    <text evidence="2">The sequence shown here is derived from an EMBL/GenBank/DDBJ whole genome shotgun (WGS) entry which is preliminary data.</text>
</comment>
<name>A0AAV3AYB8_PYXAD</name>
<evidence type="ECO:0008006" key="4">
    <source>
        <dbReference type="Google" id="ProtNLM"/>
    </source>
</evidence>
<accession>A0AAV3AYB8</accession>
<feature type="signal peptide" evidence="1">
    <location>
        <begin position="1"/>
        <end position="17"/>
    </location>
</feature>
<gene>
    <name evidence="2" type="ORF">GDO54_011370</name>
</gene>
<proteinExistence type="predicted"/>
<feature type="chain" id="PRO_5043573374" description="Secreted protein" evidence="1">
    <location>
        <begin position="18"/>
        <end position="99"/>
    </location>
</feature>
<evidence type="ECO:0000256" key="1">
    <source>
        <dbReference type="SAM" id="SignalP"/>
    </source>
</evidence>
<dbReference type="AlphaFoldDB" id="A0AAV3AYB8"/>
<dbReference type="Proteomes" id="UP001181693">
    <property type="component" value="Unassembled WGS sequence"/>
</dbReference>